<evidence type="ECO:0008006" key="4">
    <source>
        <dbReference type="Google" id="ProtNLM"/>
    </source>
</evidence>
<keyword evidence="1" id="KW-0812">Transmembrane</keyword>
<organism evidence="2 3">
    <name type="scientific">Neobacillus ginsengisoli</name>
    <dbReference type="NCBI Taxonomy" id="904295"/>
    <lineage>
        <taxon>Bacteria</taxon>
        <taxon>Bacillati</taxon>
        <taxon>Bacillota</taxon>
        <taxon>Bacilli</taxon>
        <taxon>Bacillales</taxon>
        <taxon>Bacillaceae</taxon>
        <taxon>Neobacillus</taxon>
    </lineage>
</organism>
<evidence type="ECO:0000256" key="1">
    <source>
        <dbReference type="SAM" id="Phobius"/>
    </source>
</evidence>
<dbReference type="InterPro" id="IPR048147">
    <property type="entry name" value="CBO0543-like"/>
</dbReference>
<keyword evidence="1" id="KW-0472">Membrane</keyword>
<keyword evidence="3" id="KW-1185">Reference proteome</keyword>
<comment type="caution">
    <text evidence="2">The sequence shown here is derived from an EMBL/GenBank/DDBJ whole genome shotgun (WGS) entry which is preliminary data.</text>
</comment>
<feature type="transmembrane region" description="Helical" evidence="1">
    <location>
        <begin position="61"/>
        <end position="81"/>
    </location>
</feature>
<name>A0ABT9Y2Q3_9BACI</name>
<protein>
    <recommendedName>
        <fullName evidence="4">Rod shape-determining protein MreD</fullName>
    </recommendedName>
</protein>
<sequence length="152" mass="18364">MVFLILSVIIFNLIAIFIPKRISGIEILTTTLFSSFLELIANILWDLKYDLYGYFNKGVDFKGFIFVFGIYPAINIVFLNFFPFKKNMIRKVIYISCWSLFANIYELLFLWSKTFYYNGWKFWYSIIIYPILYIILIGFYQYVSYLLRRNQQ</sequence>
<dbReference type="Proteomes" id="UP001224122">
    <property type="component" value="Unassembled WGS sequence"/>
</dbReference>
<keyword evidence="1" id="KW-1133">Transmembrane helix</keyword>
<gene>
    <name evidence="2" type="ORF">J2S10_005067</name>
</gene>
<accession>A0ABT9Y2Q3</accession>
<dbReference type="NCBIfam" id="NF041644">
    <property type="entry name" value="CBO0543_fam"/>
    <property type="match status" value="1"/>
</dbReference>
<dbReference type="EMBL" id="JAUSTW010000013">
    <property type="protein sequence ID" value="MDQ0201856.1"/>
    <property type="molecule type" value="Genomic_DNA"/>
</dbReference>
<dbReference type="RefSeq" id="WP_307413559.1">
    <property type="nucleotide sequence ID" value="NZ_JAUSTW010000013.1"/>
</dbReference>
<proteinExistence type="predicted"/>
<feature type="transmembrane region" description="Helical" evidence="1">
    <location>
        <begin position="93"/>
        <end position="111"/>
    </location>
</feature>
<evidence type="ECO:0000313" key="2">
    <source>
        <dbReference type="EMBL" id="MDQ0201856.1"/>
    </source>
</evidence>
<feature type="transmembrane region" description="Helical" evidence="1">
    <location>
        <begin position="123"/>
        <end position="143"/>
    </location>
</feature>
<reference evidence="2 3" key="1">
    <citation type="submission" date="2023-07" db="EMBL/GenBank/DDBJ databases">
        <title>Genomic Encyclopedia of Type Strains, Phase IV (KMG-IV): sequencing the most valuable type-strain genomes for metagenomic binning, comparative biology and taxonomic classification.</title>
        <authorList>
            <person name="Goeker M."/>
        </authorList>
    </citation>
    <scope>NUCLEOTIDE SEQUENCE [LARGE SCALE GENOMIC DNA]</scope>
    <source>
        <strain evidence="2 3">DSM 27594</strain>
    </source>
</reference>
<evidence type="ECO:0000313" key="3">
    <source>
        <dbReference type="Proteomes" id="UP001224122"/>
    </source>
</evidence>